<protein>
    <submittedName>
        <fullName evidence="4">Sec1 family domain-containing protein 2 isoform X1</fullName>
    </submittedName>
</protein>
<dbReference type="Gene3D" id="1.25.40.60">
    <property type="match status" value="1"/>
</dbReference>
<keyword evidence="3" id="KW-1185">Reference proteome</keyword>
<dbReference type="OMA" id="FHEYESL"/>
<dbReference type="Gene3D" id="3.40.50.1910">
    <property type="match status" value="1"/>
</dbReference>
<dbReference type="OrthoDB" id="549905at2759"/>
<accession>A0A1L8HTQ6</accession>
<dbReference type="KEGG" id="xla:108698379"/>
<dbReference type="STRING" id="8355.A0A1L8HTQ6"/>
<dbReference type="Xenbase" id="XB-GENE-6489172">
    <property type="gene designation" value="scfd2.L"/>
</dbReference>
<evidence type="ECO:0000313" key="5">
    <source>
        <dbReference type="Xenbase" id="XB-GENE-6489172"/>
    </source>
</evidence>
<sequence length="668" mass="73675">MAAAPGMAAFCRKVWEPVVAKARRAVVFIDQPCAEVLHWCGGAELLLAAGALNVKEFSSFESGDSKQPKAVFVVSCPLRGRALEVIKDVVSQSSFQYCVVVTAVSPTEAADARTLCEQMEDKLCEWMGNMNFTAEVMWAPLMLAPLSPHLLLAPAFSSLFPLLPSQDLQLLNRSRADKKRFPGLGDVDLPSMPQQLQLHIRNLVSGLNQFLEGIGVREECYSVGHLSRIIAGELANYPLAKNRRKTAQSKASLVFIDRTMDLAGAVGHHGDNLVEKMISLLPHLPGHTNDVMVNMEELTALHSDGELEGILAPGCLAQPNNPAAQTLWEALLNMKQKEAVMEVRRHLVEAASKEKLPIKMSMGRVTPDQLKSYVHLFKENAQVLESHCGILQLALATAQTLKHPQCSKWDNFLAFERLVLQSTGKTELPSVLNQMSSLIKSHSNRTDNDYSIEEIIVLLVYSYSVTGEIHMNNELENREDQLKKAITQCLCDEPELSALMQKITGCESPSKLTHEKANCAVENIFTCLHDLTKFRSNLKLFHSVLVPGSNIQQAAYKPLLKQVVEEIFQPSHAEPLDIEHVSSGLTDLLKTGISMFMKVSRPHPGDSSLLILFVIGGITASEVRMVKDLVATLKPGAQVVVMSTKLLKPLDIPDMLFARDRLHPDIGI</sequence>
<name>A0A1L8HTQ6_XENLA</name>
<dbReference type="InterPro" id="IPR001619">
    <property type="entry name" value="Sec1-like"/>
</dbReference>
<evidence type="ECO:0000313" key="3">
    <source>
        <dbReference type="Proteomes" id="UP000186698"/>
    </source>
</evidence>
<dbReference type="PANTHER" id="PTHR11679">
    <property type="entry name" value="VESICLE PROTEIN SORTING-ASSOCIATED"/>
    <property type="match status" value="1"/>
</dbReference>
<evidence type="ECO:0000313" key="4">
    <source>
        <dbReference type="RefSeq" id="XP_018085303.1"/>
    </source>
</evidence>
<dbReference type="AGR" id="Xenbase:XB-GENE-6489172"/>
<dbReference type="InterPro" id="IPR027482">
    <property type="entry name" value="Sec1-like_dom2"/>
</dbReference>
<dbReference type="Gene3D" id="3.90.830.10">
    <property type="entry name" value="Syntaxin Binding Protein 1, Chain A, domain 2"/>
    <property type="match status" value="1"/>
</dbReference>
<dbReference type="Proteomes" id="UP000186698">
    <property type="component" value="Chromosome 1L"/>
</dbReference>
<dbReference type="Pfam" id="PF00995">
    <property type="entry name" value="Sec1"/>
    <property type="match status" value="1"/>
</dbReference>
<evidence type="ECO:0000256" key="1">
    <source>
        <dbReference type="ARBA" id="ARBA00009884"/>
    </source>
</evidence>
<dbReference type="AlphaFoldDB" id="A0A1L8HTQ6"/>
<dbReference type="GO" id="GO:0016192">
    <property type="term" value="P:vesicle-mediated transport"/>
    <property type="evidence" value="ECO:0000318"/>
    <property type="project" value="GO_Central"/>
</dbReference>
<dbReference type="CTD" id="108698379"/>
<dbReference type="InterPro" id="IPR043127">
    <property type="entry name" value="Sec-1-like_dom3a"/>
</dbReference>
<dbReference type="RefSeq" id="XP_018085303.1">
    <property type="nucleotide sequence ID" value="XM_018229814.2"/>
</dbReference>
<keyword evidence="2" id="KW-0653">Protein transport</keyword>
<comment type="similarity">
    <text evidence="1">Belongs to the STXBP/unc-18/SEC1 family.</text>
</comment>
<organism evidence="3 4">
    <name type="scientific">Xenopus laevis</name>
    <name type="common">African clawed frog</name>
    <dbReference type="NCBI Taxonomy" id="8355"/>
    <lineage>
        <taxon>Eukaryota</taxon>
        <taxon>Metazoa</taxon>
        <taxon>Chordata</taxon>
        <taxon>Craniata</taxon>
        <taxon>Vertebrata</taxon>
        <taxon>Euteleostomi</taxon>
        <taxon>Amphibia</taxon>
        <taxon>Batrachia</taxon>
        <taxon>Anura</taxon>
        <taxon>Pipoidea</taxon>
        <taxon>Pipidae</taxon>
        <taxon>Xenopodinae</taxon>
        <taxon>Xenopus</taxon>
        <taxon>Xenopus</taxon>
    </lineage>
</organism>
<dbReference type="Bgee" id="108698379">
    <property type="expression patterns" value="Expressed in oocyte and 19 other cell types or tissues"/>
</dbReference>
<dbReference type="GeneID" id="108698379"/>
<dbReference type="GO" id="GO:0006886">
    <property type="term" value="P:intracellular protein transport"/>
    <property type="evidence" value="ECO:0000318"/>
    <property type="project" value="GO_Central"/>
</dbReference>
<dbReference type="PaxDb" id="8355-A0A1L8HTQ6"/>
<dbReference type="SUPFAM" id="SSF56815">
    <property type="entry name" value="Sec1/munc18-like (SM) proteins"/>
    <property type="match status" value="1"/>
</dbReference>
<reference evidence="4" key="1">
    <citation type="submission" date="2025-08" db="UniProtKB">
        <authorList>
            <consortium name="RefSeq"/>
        </authorList>
    </citation>
    <scope>IDENTIFICATION</scope>
    <source>
        <strain evidence="4">J_2021</strain>
        <tissue evidence="4">Erythrocytes</tissue>
    </source>
</reference>
<proteinExistence type="inferred from homology"/>
<gene>
    <name evidence="4 5" type="primary">scfd2.L</name>
</gene>
<evidence type="ECO:0000256" key="2">
    <source>
        <dbReference type="ARBA" id="ARBA00022927"/>
    </source>
</evidence>
<keyword evidence="2" id="KW-0813">Transport</keyword>
<dbReference type="InterPro" id="IPR036045">
    <property type="entry name" value="Sec1-like_sf"/>
</dbReference>